<reference evidence="2 3" key="1">
    <citation type="journal article" date="2019" name="Int. J. Syst. Evol. Microbiol.">
        <title>The Global Catalogue of Microorganisms (GCM) 10K type strain sequencing project: providing services to taxonomists for standard genome sequencing and annotation.</title>
        <authorList>
            <consortium name="The Broad Institute Genomics Platform"/>
            <consortium name="The Broad Institute Genome Sequencing Center for Infectious Disease"/>
            <person name="Wu L."/>
            <person name="Ma J."/>
        </authorList>
    </citation>
    <scope>NUCLEOTIDE SEQUENCE [LARGE SCALE GENOMIC DNA]</scope>
    <source>
        <strain evidence="2 3">JCM 15395</strain>
    </source>
</reference>
<accession>A0ABN1G471</accession>
<evidence type="ECO:0000256" key="1">
    <source>
        <dbReference type="SAM" id="MobiDB-lite"/>
    </source>
</evidence>
<feature type="compositionally biased region" description="Basic and acidic residues" evidence="1">
    <location>
        <begin position="14"/>
        <end position="24"/>
    </location>
</feature>
<gene>
    <name evidence="2" type="ORF">GCM10009001_21080</name>
</gene>
<dbReference type="Proteomes" id="UP001500866">
    <property type="component" value="Unassembled WGS sequence"/>
</dbReference>
<dbReference type="EMBL" id="BAAADS010000015">
    <property type="protein sequence ID" value="GAA0603797.1"/>
    <property type="molecule type" value="Genomic_DNA"/>
</dbReference>
<name>A0ABN1G471_9BACI</name>
<protein>
    <submittedName>
        <fullName evidence="2">Uncharacterized protein</fullName>
    </submittedName>
</protein>
<comment type="caution">
    <text evidence="2">The sequence shown here is derived from an EMBL/GenBank/DDBJ whole genome shotgun (WGS) entry which is preliminary data.</text>
</comment>
<sequence length="72" mass="8843">MGVRFHHISGWGNDSHDSEWTPDEYKIETEPHHHHYDPNDRRKRKENYDVRTLYEVFQFVSYYIESGKPYTI</sequence>
<keyword evidence="3" id="KW-1185">Reference proteome</keyword>
<feature type="region of interest" description="Disordered" evidence="1">
    <location>
        <begin position="1"/>
        <end position="24"/>
    </location>
</feature>
<evidence type="ECO:0000313" key="3">
    <source>
        <dbReference type="Proteomes" id="UP001500866"/>
    </source>
</evidence>
<organism evidence="2 3">
    <name type="scientific">Virgibacillus siamensis</name>
    <dbReference type="NCBI Taxonomy" id="480071"/>
    <lineage>
        <taxon>Bacteria</taxon>
        <taxon>Bacillati</taxon>
        <taxon>Bacillota</taxon>
        <taxon>Bacilli</taxon>
        <taxon>Bacillales</taxon>
        <taxon>Bacillaceae</taxon>
        <taxon>Virgibacillus</taxon>
    </lineage>
</organism>
<evidence type="ECO:0000313" key="2">
    <source>
        <dbReference type="EMBL" id="GAA0603797.1"/>
    </source>
</evidence>
<proteinExistence type="predicted"/>